<dbReference type="Proteomes" id="UP000760407">
    <property type="component" value="Unassembled WGS sequence"/>
</dbReference>
<keyword evidence="2" id="KW-1185">Reference proteome</keyword>
<accession>A0ABS1GCM2</accession>
<reference evidence="1 2" key="1">
    <citation type="submission" date="2020-08" db="EMBL/GenBank/DDBJ databases">
        <title>Comparative genomics of Francisella species.</title>
        <authorList>
            <person name="Sahl J."/>
            <person name="Sjodin A."/>
            <person name="Wagner D."/>
            <person name="Forsman M."/>
        </authorList>
    </citation>
    <scope>NUCLEOTIDE SEQUENCE [LARGE SCALE GENOMIC DNA]</scope>
    <source>
        <strain evidence="1 2">F1093</strain>
    </source>
</reference>
<evidence type="ECO:0000313" key="2">
    <source>
        <dbReference type="Proteomes" id="UP000760407"/>
    </source>
</evidence>
<dbReference type="EMBL" id="JACTSG010000004">
    <property type="protein sequence ID" value="MBK2302423.1"/>
    <property type="molecule type" value="Genomic_DNA"/>
</dbReference>
<proteinExistence type="predicted"/>
<sequence length="219" mass="25090">MIEKLIDKQDSFEIIRDKLAYIVASEIANQKILASNENKEISLWDMKVYLERSNPWEDYMNDVDNTTPIVNIWYDNSNFIGASSDTVERQAVDGIYNIDVYAVANSSNNVLGGHNPGDYEASISLQRAIRLVRNIIMSANYTYLDLRGLVWQRMLQSITTFQPQQDRANARAIIAGRLALKVRFNEYSPQYAGNVVELISTKFRRIEDGQIVIDADYQH</sequence>
<gene>
    <name evidence="1" type="ORF">IBE52_05815</name>
</gene>
<protein>
    <submittedName>
        <fullName evidence="1">Uncharacterized protein</fullName>
    </submittedName>
</protein>
<evidence type="ECO:0000313" key="1">
    <source>
        <dbReference type="EMBL" id="MBK2302423.1"/>
    </source>
</evidence>
<comment type="caution">
    <text evidence="1">The sequence shown here is derived from an EMBL/GenBank/DDBJ whole genome shotgun (WGS) entry which is preliminary data.</text>
</comment>
<dbReference type="RefSeq" id="WP_200166570.1">
    <property type="nucleotide sequence ID" value="NZ_JACTSG010000004.1"/>
</dbReference>
<name>A0ABS1GCM2_9GAMM</name>
<organism evidence="1 2">
    <name type="scientific">Francisella philomiragia</name>
    <dbReference type="NCBI Taxonomy" id="28110"/>
    <lineage>
        <taxon>Bacteria</taxon>
        <taxon>Pseudomonadati</taxon>
        <taxon>Pseudomonadota</taxon>
        <taxon>Gammaproteobacteria</taxon>
        <taxon>Thiotrichales</taxon>
        <taxon>Francisellaceae</taxon>
        <taxon>Francisella</taxon>
    </lineage>
</organism>